<dbReference type="GO" id="GO:0006465">
    <property type="term" value="P:signal peptide processing"/>
    <property type="evidence" value="ECO:0007669"/>
    <property type="project" value="InterPro"/>
</dbReference>
<dbReference type="CDD" id="cd06530">
    <property type="entry name" value="S26_SPase_I"/>
    <property type="match status" value="1"/>
</dbReference>
<dbReference type="GO" id="GO:0006627">
    <property type="term" value="P:protein processing involved in protein targeting to mitochondrion"/>
    <property type="evidence" value="ECO:0007669"/>
    <property type="project" value="InterPro"/>
</dbReference>
<dbReference type="InterPro" id="IPR036286">
    <property type="entry name" value="LexA/Signal_pep-like_sf"/>
</dbReference>
<keyword evidence="4" id="KW-0812">Transmembrane</keyword>
<evidence type="ECO:0000256" key="4">
    <source>
        <dbReference type="ARBA" id="ARBA00022692"/>
    </source>
</evidence>
<dbReference type="GO" id="GO:0004252">
    <property type="term" value="F:serine-type endopeptidase activity"/>
    <property type="evidence" value="ECO:0007669"/>
    <property type="project" value="InterPro"/>
</dbReference>
<dbReference type="InterPro" id="IPR000223">
    <property type="entry name" value="Pept_S26A_signal_pept_1"/>
</dbReference>
<evidence type="ECO:0000256" key="5">
    <source>
        <dbReference type="ARBA" id="ARBA00022792"/>
    </source>
</evidence>
<dbReference type="Proteomes" id="UP001431209">
    <property type="component" value="Unassembled WGS sequence"/>
</dbReference>
<accession>A0AAW2ZEY6</accession>
<evidence type="ECO:0000256" key="2">
    <source>
        <dbReference type="ARBA" id="ARBA00007066"/>
    </source>
</evidence>
<comment type="caution">
    <text evidence="13">The sequence shown here is derived from an EMBL/GenBank/DDBJ whole genome shotgun (WGS) entry which is preliminary data.</text>
</comment>
<keyword evidence="9" id="KW-0472">Membrane</keyword>
<evidence type="ECO:0000256" key="11">
    <source>
        <dbReference type="RuleBase" id="RU362041"/>
    </source>
</evidence>
<keyword evidence="5 11" id="KW-0999">Mitochondrion inner membrane</keyword>
<keyword evidence="6 11" id="KW-0378">Hydrolase</keyword>
<evidence type="ECO:0000256" key="7">
    <source>
        <dbReference type="ARBA" id="ARBA00022989"/>
    </source>
</evidence>
<feature type="active site" evidence="10">
    <location>
        <position position="44"/>
    </location>
</feature>
<dbReference type="GO" id="GO:0042720">
    <property type="term" value="C:mitochondrial inner membrane peptidase complex"/>
    <property type="evidence" value="ECO:0007669"/>
    <property type="project" value="InterPro"/>
</dbReference>
<keyword evidence="3 11" id="KW-0645">Protease</keyword>
<sequence length="186" mass="21102">MFKIRPRQIAELVGIMSMGYVFTRKDLSSEDNLSSSIHSGRGRSMQPELNVTEKDTDIIIINHIPMQLSSFQVPERGKVAIIRSPSDPHKAVVKRIVATEHQKIIPRKDKLHHYTNDDPFVEDDPVTIPKGYCWVEGDNEKSSTDSNFYGPVPVALIQGYAEFVVYPRLKSISNTIPQSTRERIKP</sequence>
<dbReference type="AlphaFoldDB" id="A0AAW2ZEY6"/>
<evidence type="ECO:0000259" key="12">
    <source>
        <dbReference type="Pfam" id="PF10502"/>
    </source>
</evidence>
<organism evidence="13 14">
    <name type="scientific">Acrasis kona</name>
    <dbReference type="NCBI Taxonomy" id="1008807"/>
    <lineage>
        <taxon>Eukaryota</taxon>
        <taxon>Discoba</taxon>
        <taxon>Heterolobosea</taxon>
        <taxon>Tetramitia</taxon>
        <taxon>Eutetramitia</taxon>
        <taxon>Acrasidae</taxon>
        <taxon>Acrasis</taxon>
    </lineage>
</organism>
<comment type="similarity">
    <text evidence="2">Belongs to the peptidase S26 family. IMP2 subfamily.</text>
</comment>
<proteinExistence type="inferred from homology"/>
<evidence type="ECO:0000256" key="8">
    <source>
        <dbReference type="ARBA" id="ARBA00023128"/>
    </source>
</evidence>
<keyword evidence="7" id="KW-1133">Transmembrane helix</keyword>
<dbReference type="Pfam" id="PF10502">
    <property type="entry name" value="Peptidase_S26"/>
    <property type="match status" value="2"/>
</dbReference>
<evidence type="ECO:0000256" key="3">
    <source>
        <dbReference type="ARBA" id="ARBA00022670"/>
    </source>
</evidence>
<dbReference type="PANTHER" id="PTHR46041:SF2">
    <property type="entry name" value="MITOCHONDRIAL INNER MEMBRANE PROTEASE SUBUNIT 2"/>
    <property type="match status" value="1"/>
</dbReference>
<reference evidence="13 14" key="1">
    <citation type="submission" date="2024-03" db="EMBL/GenBank/DDBJ databases">
        <title>The Acrasis kona genome and developmental transcriptomes reveal deep origins of eukaryotic multicellular pathways.</title>
        <authorList>
            <person name="Sheikh S."/>
            <person name="Fu C.-J."/>
            <person name="Brown M.W."/>
            <person name="Baldauf S.L."/>
        </authorList>
    </citation>
    <scope>NUCLEOTIDE SEQUENCE [LARGE SCALE GENOMIC DNA]</scope>
    <source>
        <strain evidence="13 14">ATCC MYA-3509</strain>
    </source>
</reference>
<keyword evidence="14" id="KW-1185">Reference proteome</keyword>
<dbReference type="InterPro" id="IPR019533">
    <property type="entry name" value="Peptidase_S26"/>
</dbReference>
<protein>
    <recommendedName>
        <fullName evidence="11">Mitochondrial inner membrane protease subunit</fullName>
        <ecNumber evidence="11">3.4.21.-</ecNumber>
    </recommendedName>
</protein>
<feature type="domain" description="Peptidase S26" evidence="12">
    <location>
        <begin position="42"/>
        <end position="111"/>
    </location>
</feature>
<gene>
    <name evidence="13" type="ORF">AKO1_015554</name>
</gene>
<feature type="domain" description="Peptidase S26" evidence="12">
    <location>
        <begin position="118"/>
        <end position="166"/>
    </location>
</feature>
<feature type="active site" evidence="10">
    <location>
        <position position="94"/>
    </location>
</feature>
<evidence type="ECO:0000256" key="9">
    <source>
        <dbReference type="ARBA" id="ARBA00023136"/>
    </source>
</evidence>
<dbReference type="InterPro" id="IPR037730">
    <property type="entry name" value="IMP2"/>
</dbReference>
<evidence type="ECO:0000256" key="10">
    <source>
        <dbReference type="PIRSR" id="PIRSR600223-1"/>
    </source>
</evidence>
<dbReference type="SUPFAM" id="SSF51306">
    <property type="entry name" value="LexA/Signal peptidase"/>
    <property type="match status" value="1"/>
</dbReference>
<evidence type="ECO:0000313" key="13">
    <source>
        <dbReference type="EMBL" id="KAL0488388.1"/>
    </source>
</evidence>
<dbReference type="EC" id="3.4.21.-" evidence="11"/>
<dbReference type="EMBL" id="JAOPGA020001436">
    <property type="protein sequence ID" value="KAL0488388.1"/>
    <property type="molecule type" value="Genomic_DNA"/>
</dbReference>
<evidence type="ECO:0000256" key="1">
    <source>
        <dbReference type="ARBA" id="ARBA00004434"/>
    </source>
</evidence>
<dbReference type="PANTHER" id="PTHR46041">
    <property type="entry name" value="MITOCHONDRIAL INNER MEMBRANE PROTEASE SUBUNIT 2"/>
    <property type="match status" value="1"/>
</dbReference>
<dbReference type="NCBIfam" id="TIGR02227">
    <property type="entry name" value="sigpep_I_bact"/>
    <property type="match status" value="1"/>
</dbReference>
<name>A0AAW2ZEY6_9EUKA</name>
<comment type="subcellular location">
    <subcellularLocation>
        <location evidence="1">Mitochondrion inner membrane</location>
        <topology evidence="1">Single-pass membrane protein</topology>
    </subcellularLocation>
</comment>
<evidence type="ECO:0000313" key="14">
    <source>
        <dbReference type="Proteomes" id="UP001431209"/>
    </source>
</evidence>
<evidence type="ECO:0000256" key="6">
    <source>
        <dbReference type="ARBA" id="ARBA00022801"/>
    </source>
</evidence>
<dbReference type="Gene3D" id="2.10.109.10">
    <property type="entry name" value="Umud Fragment, subunit A"/>
    <property type="match status" value="1"/>
</dbReference>
<keyword evidence="8 11" id="KW-0496">Mitochondrion</keyword>